<sequence length="809" mass="94853" precursor="true">MLYKKFFFMCCMVFSFSVSATKVQHIKRVSIRGIQNISKNSILRVIQSNVLKNRNLMNVSNLIVCLKNTNRFIKINTVKCNDTLILSIREFPKINSISVIGINHIKVEYINFMLKKFSFTKKGFFCMVNCNDFFSNLKKKYEHQGYLSVKFKLMIIRNINNTVELKVIVDEGIPSIVSRIYINDEKNFLKKKIFANLSVSKNNLLWNFFSVHQYNSVQFKNLLHKLHIFYVRQGYLDFKIKSVQKYLSVDKKNIIIKLNIYEGSQYYIKRILMHACDKLYDYSSIDKVQQSLLNSLYCESTINQAKIDFENVYSPFGLSNARVFFHSEINKRNHSVFLYVGTDVLERCTIENVFFSRHSKIGNKFLNIYVHHGKHDFFDENYVVRSCKNLFKTGLFDVIQVHAKKYLNNINKIDIFYNFQVSKDTRKMNVSTNYDKNRGLLLKLFLLDKNLFETGSEFYVKVLKNFADTDVKIHLLKPVGSLKNFFFRSDFFYNFVHKRYLFAHKYIDRLLGFSSSLYTSSVKHKKFSVSFGYEKIKVICKTPYITLYQYFSSFSDKSLSTSKISNFFVNDFFIKYIFDFNNVKEKDFSKKGYHAKFVGKFTLPISDNFYHKLFFNFNQYVSWENIHDMILHNFLEFGTGFTSGNHVFPFYENYKFYSKKTKSGFQDNSIGPTAVYYRHKNNLISSQQNKNSSNLFASAKYIGGNVLIHANTELLFPNIQTVKKIFNVLQMGVFLDAVNIWNVSKSLSIPLYLISSSKSIRDLDSTHISVGAFMRWMSFFGPVTFDVSAPLYPYGVTSNRLNEYGMSFS</sequence>
<dbReference type="Pfam" id="PF01103">
    <property type="entry name" value="Omp85"/>
    <property type="match status" value="1"/>
</dbReference>
<evidence type="ECO:0000256" key="4">
    <source>
        <dbReference type="SAM" id="SignalP"/>
    </source>
</evidence>
<dbReference type="Proteomes" id="UP000294449">
    <property type="component" value="Chromosome"/>
</dbReference>
<accession>A0A451DGS8</accession>
<feature type="signal peptide" evidence="4">
    <location>
        <begin position="1"/>
        <end position="20"/>
    </location>
</feature>
<proteinExistence type="predicted"/>
<dbReference type="Gene3D" id="2.40.160.50">
    <property type="entry name" value="membrane protein fhac: a member of the omp85/tpsb transporter family"/>
    <property type="match status" value="1"/>
</dbReference>
<dbReference type="InterPro" id="IPR023707">
    <property type="entry name" value="OM_assembly_BamA"/>
</dbReference>
<dbReference type="NCBIfam" id="TIGR03303">
    <property type="entry name" value="OM_YaeT"/>
    <property type="match status" value="1"/>
</dbReference>
<evidence type="ECO:0000313" key="6">
    <source>
        <dbReference type="EMBL" id="VFP85826.1"/>
    </source>
</evidence>
<dbReference type="EMBL" id="LR217732">
    <property type="protein sequence ID" value="VFP85826.1"/>
    <property type="molecule type" value="Genomic_DNA"/>
</dbReference>
<dbReference type="AlphaFoldDB" id="A0A451DGS8"/>
<comment type="subcellular location">
    <subcellularLocation>
        <location evidence="1">Membrane</location>
    </subcellularLocation>
</comment>
<name>A0A451DGS8_9GAMM</name>
<protein>
    <recommendedName>
        <fullName evidence="3">Outer membrane protein assembly factor BamA</fullName>
    </recommendedName>
</protein>
<dbReference type="STRING" id="655384.GCA_900128595_00153"/>
<dbReference type="InterPro" id="IPR000184">
    <property type="entry name" value="Bac_surfAg_D15"/>
</dbReference>
<evidence type="ECO:0000256" key="2">
    <source>
        <dbReference type="ARBA" id="ARBA00023136"/>
    </source>
</evidence>
<organism evidence="6 7">
    <name type="scientific">Buchnera aphidicola</name>
    <name type="common">Cinara pseudotaxifoliae</name>
    <dbReference type="NCBI Taxonomy" id="655384"/>
    <lineage>
        <taxon>Bacteria</taxon>
        <taxon>Pseudomonadati</taxon>
        <taxon>Pseudomonadota</taxon>
        <taxon>Gammaproteobacteria</taxon>
        <taxon>Enterobacterales</taxon>
        <taxon>Erwiniaceae</taxon>
        <taxon>Buchnera</taxon>
    </lineage>
</organism>
<dbReference type="GO" id="GO:0071709">
    <property type="term" value="P:membrane assembly"/>
    <property type="evidence" value="ECO:0007669"/>
    <property type="project" value="InterPro"/>
</dbReference>
<evidence type="ECO:0000313" key="7">
    <source>
        <dbReference type="Proteomes" id="UP000294449"/>
    </source>
</evidence>
<evidence type="ECO:0000256" key="3">
    <source>
        <dbReference type="NCBIfam" id="TIGR03303"/>
    </source>
</evidence>
<feature type="chain" id="PRO_5019270529" description="Outer membrane protein assembly factor BamA" evidence="4">
    <location>
        <begin position="21"/>
        <end position="809"/>
    </location>
</feature>
<feature type="domain" description="Bacterial surface antigen (D15)" evidence="5">
    <location>
        <begin position="450"/>
        <end position="791"/>
    </location>
</feature>
<reference evidence="6 7" key="1">
    <citation type="submission" date="2019-02" db="EMBL/GenBank/DDBJ databases">
        <authorList>
            <person name="Manzano-Marin A."/>
            <person name="Manzano-Marin A."/>
        </authorList>
    </citation>
    <scope>NUCLEOTIDE SEQUENCE [LARGE SCALE GENOMIC DNA]</scope>
    <source>
        <strain evidence="6 7">BuCipseudotaxifoliae</strain>
    </source>
</reference>
<evidence type="ECO:0000256" key="1">
    <source>
        <dbReference type="ARBA" id="ARBA00004370"/>
    </source>
</evidence>
<dbReference type="GO" id="GO:0009279">
    <property type="term" value="C:cell outer membrane"/>
    <property type="evidence" value="ECO:0007669"/>
    <property type="project" value="UniProtKB-UniRule"/>
</dbReference>
<dbReference type="Gene3D" id="3.10.20.310">
    <property type="entry name" value="membrane protein fhac"/>
    <property type="match status" value="2"/>
</dbReference>
<keyword evidence="4" id="KW-0732">Signal</keyword>
<keyword evidence="2" id="KW-0472">Membrane</keyword>
<gene>
    <name evidence="6" type="primary">bamA</name>
    <name evidence="6" type="ORF">BUCIPSTX3056_154</name>
</gene>
<evidence type="ECO:0000259" key="5">
    <source>
        <dbReference type="Pfam" id="PF01103"/>
    </source>
</evidence>
<dbReference type="OrthoDB" id="9803054at2"/>